<evidence type="ECO:0000256" key="8">
    <source>
        <dbReference type="ARBA" id="ARBA00047690"/>
    </source>
</evidence>
<sequence>MIKTYSMLTKPGIIFGNVVTTLGGFALASKGDIDFFKLLTTLLGLSFIIASAGVFNNYLDREADAKMERTKNRPLATGLIPNPSALAFGLWLLLIGIVILGIYTNALTLGLSLLGFFIYLVLYAFMKYRSFYGTLVGSVAGAIPPLVGYTSISNQIDMGGIFIFLLVAVWQMPHFFAISIYRLEDYKAADIPVLPLQKGLEKTKIQMFFYIIAFVFVSLMLTVSGYTGYTYASLALFLGALWLWLCFQGFSTEESKDKRWAKKMFICSLVVIFTLSLAIPFDVRAAS</sequence>
<name>A0A090D110_9BACT</name>
<feature type="transmembrane region" description="Helical" evidence="9">
    <location>
        <begin position="106"/>
        <end position="125"/>
    </location>
</feature>
<dbReference type="InterPro" id="IPR044878">
    <property type="entry name" value="UbiA_sf"/>
</dbReference>
<keyword evidence="3 9" id="KW-0808">Transferase</keyword>
<dbReference type="InterPro" id="IPR006369">
    <property type="entry name" value="Protohaem_IX_farnesylTrfase"/>
</dbReference>
<comment type="subcellular location">
    <subcellularLocation>
        <location evidence="9">Cell membrane</location>
        <topology evidence="9">Multi-pass membrane protein</topology>
    </subcellularLocation>
    <subcellularLocation>
        <location evidence="1">Membrane</location>
        <topology evidence="1">Multi-pass membrane protein</topology>
    </subcellularLocation>
</comment>
<feature type="transmembrane region" description="Helical" evidence="9">
    <location>
        <begin position="132"/>
        <end position="152"/>
    </location>
</feature>
<feature type="transmembrane region" description="Helical" evidence="9">
    <location>
        <begin position="264"/>
        <end position="281"/>
    </location>
</feature>
<keyword evidence="4 9" id="KW-0812">Transmembrane</keyword>
<dbReference type="STRING" id="1437425.CSEC_2431"/>
<dbReference type="NCBIfam" id="TIGR01473">
    <property type="entry name" value="cyoE_ctaB"/>
    <property type="match status" value="1"/>
</dbReference>
<feature type="transmembrane region" description="Helical" evidence="9">
    <location>
        <begin position="207"/>
        <end position="226"/>
    </location>
</feature>
<dbReference type="GO" id="GO:0008495">
    <property type="term" value="F:protoheme IX farnesyltransferase activity"/>
    <property type="evidence" value="ECO:0007669"/>
    <property type="project" value="UniProtKB-UniRule"/>
</dbReference>
<dbReference type="EMBL" id="CCEJ010000015">
    <property type="protein sequence ID" value="CDR35237.1"/>
    <property type="molecule type" value="Genomic_DNA"/>
</dbReference>
<dbReference type="RefSeq" id="WP_041018782.1">
    <property type="nucleotide sequence ID" value="NZ_CCEJ010000015.1"/>
</dbReference>
<dbReference type="GO" id="GO:0005886">
    <property type="term" value="C:plasma membrane"/>
    <property type="evidence" value="ECO:0007669"/>
    <property type="project" value="UniProtKB-SubCell"/>
</dbReference>
<evidence type="ECO:0000256" key="2">
    <source>
        <dbReference type="ARBA" id="ARBA00022475"/>
    </source>
</evidence>
<evidence type="ECO:0000313" key="11">
    <source>
        <dbReference type="Proteomes" id="UP000031552"/>
    </source>
</evidence>
<feature type="transmembrane region" description="Helical" evidence="9">
    <location>
        <begin position="158"/>
        <end position="181"/>
    </location>
</feature>
<gene>
    <name evidence="10" type="primary">cyoE</name>
    <name evidence="9" type="synonym">ctaB</name>
    <name evidence="10" type="ORF">CSEC_2431</name>
</gene>
<evidence type="ECO:0000256" key="5">
    <source>
        <dbReference type="ARBA" id="ARBA00022989"/>
    </source>
</evidence>
<dbReference type="Pfam" id="PF01040">
    <property type="entry name" value="UbiA"/>
    <property type="match status" value="1"/>
</dbReference>
<evidence type="ECO:0000256" key="1">
    <source>
        <dbReference type="ARBA" id="ARBA00004141"/>
    </source>
</evidence>
<comment type="catalytic activity">
    <reaction evidence="8 9">
        <text>heme b + (2E,6E)-farnesyl diphosphate + H2O = Fe(II)-heme o + diphosphate</text>
        <dbReference type="Rhea" id="RHEA:28070"/>
        <dbReference type="ChEBI" id="CHEBI:15377"/>
        <dbReference type="ChEBI" id="CHEBI:33019"/>
        <dbReference type="ChEBI" id="CHEBI:60344"/>
        <dbReference type="ChEBI" id="CHEBI:60530"/>
        <dbReference type="ChEBI" id="CHEBI:175763"/>
        <dbReference type="EC" id="2.5.1.141"/>
    </reaction>
</comment>
<dbReference type="Proteomes" id="UP000031552">
    <property type="component" value="Unassembled WGS sequence"/>
</dbReference>
<evidence type="ECO:0000256" key="3">
    <source>
        <dbReference type="ARBA" id="ARBA00022679"/>
    </source>
</evidence>
<dbReference type="EC" id="2.5.1.141" evidence="9"/>
<dbReference type="AlphaFoldDB" id="A0A090D110"/>
<dbReference type="UniPathway" id="UPA00834">
    <property type="reaction ID" value="UER00712"/>
</dbReference>
<dbReference type="GO" id="GO:0048034">
    <property type="term" value="P:heme O biosynthetic process"/>
    <property type="evidence" value="ECO:0007669"/>
    <property type="project" value="UniProtKB-UniRule"/>
</dbReference>
<dbReference type="eggNOG" id="COG0109">
    <property type="taxonomic scope" value="Bacteria"/>
</dbReference>
<evidence type="ECO:0000256" key="6">
    <source>
        <dbReference type="ARBA" id="ARBA00023133"/>
    </source>
</evidence>
<feature type="transmembrane region" description="Helical" evidence="9">
    <location>
        <begin position="232"/>
        <end position="252"/>
    </location>
</feature>
<protein>
    <recommendedName>
        <fullName evidence="9">Protoheme IX farnesyltransferase</fullName>
        <ecNumber evidence="9">2.5.1.141</ecNumber>
    </recommendedName>
    <alternativeName>
        <fullName evidence="9">Heme B farnesyltransferase</fullName>
    </alternativeName>
    <alternativeName>
        <fullName evidence="9">Heme O synthase</fullName>
    </alternativeName>
</protein>
<keyword evidence="2 9" id="KW-1003">Cell membrane</keyword>
<keyword evidence="6 9" id="KW-0350">Heme biosynthesis</keyword>
<keyword evidence="7 9" id="KW-0472">Membrane</keyword>
<dbReference type="CDD" id="cd13957">
    <property type="entry name" value="PT_UbiA_Cox10"/>
    <property type="match status" value="1"/>
</dbReference>
<accession>A0A090D110</accession>
<feature type="transmembrane region" description="Helical" evidence="9">
    <location>
        <begin position="79"/>
        <end position="100"/>
    </location>
</feature>
<feature type="transmembrane region" description="Helical" evidence="9">
    <location>
        <begin position="35"/>
        <end position="59"/>
    </location>
</feature>
<dbReference type="HAMAP" id="MF_00154">
    <property type="entry name" value="CyoE_CtaB"/>
    <property type="match status" value="1"/>
</dbReference>
<comment type="similarity">
    <text evidence="9">Belongs to the UbiA prenyltransferase family. Protoheme IX farnesyltransferase subfamily.</text>
</comment>
<dbReference type="InterPro" id="IPR000537">
    <property type="entry name" value="UbiA_prenyltransferase"/>
</dbReference>
<comment type="pathway">
    <text evidence="9">Porphyrin-containing compound metabolism; heme O biosynthesis; heme O from protoheme: step 1/1.</text>
</comment>
<keyword evidence="11" id="KW-1185">Reference proteome</keyword>
<dbReference type="PANTHER" id="PTHR43448:SF2">
    <property type="entry name" value="PROTOHEME IX FARNESYLTRANSFERASE, MITOCHONDRIAL"/>
    <property type="match status" value="1"/>
</dbReference>
<evidence type="ECO:0000256" key="9">
    <source>
        <dbReference type="HAMAP-Rule" id="MF_00154"/>
    </source>
</evidence>
<reference evidence="10" key="2">
    <citation type="submission" date="2014-09" db="EMBL/GenBank/DDBJ databases">
        <title>Criblamydia sequanensis harbors a mega-plasmid encoding arsenite resistance.</title>
        <authorList>
            <person name="Bertelli C."/>
            <person name="Goesmann A."/>
            <person name="Greub G."/>
        </authorList>
    </citation>
    <scope>NUCLEOTIDE SEQUENCE [LARGE SCALE GENOMIC DNA]</scope>
    <source>
        <strain evidence="10">CRIB-18</strain>
    </source>
</reference>
<dbReference type="PANTHER" id="PTHR43448">
    <property type="entry name" value="PROTOHEME IX FARNESYLTRANSFERASE, MITOCHONDRIAL"/>
    <property type="match status" value="1"/>
</dbReference>
<comment type="caution">
    <text evidence="10">The sequence shown here is derived from an EMBL/GenBank/DDBJ whole genome shotgun (WGS) entry which is preliminary data.</text>
</comment>
<comment type="function">
    <text evidence="9">Converts heme B (protoheme IX) to heme O by substitution of the vinyl group on carbon 2 of heme B porphyrin ring with a hydroxyethyl farnesyl side group.</text>
</comment>
<feature type="transmembrane region" description="Helical" evidence="9">
    <location>
        <begin position="12"/>
        <end position="29"/>
    </location>
</feature>
<evidence type="ECO:0000256" key="7">
    <source>
        <dbReference type="ARBA" id="ARBA00023136"/>
    </source>
</evidence>
<comment type="miscellaneous">
    <text evidence="9">Carbon 2 of the heme B porphyrin ring is defined according to the Fischer nomenclature.</text>
</comment>
<keyword evidence="5 9" id="KW-1133">Transmembrane helix</keyword>
<dbReference type="Gene3D" id="1.10.357.140">
    <property type="entry name" value="UbiA prenyltransferase"/>
    <property type="match status" value="1"/>
</dbReference>
<organism evidence="10 11">
    <name type="scientific">Candidatus Criblamydia sequanensis CRIB-18</name>
    <dbReference type="NCBI Taxonomy" id="1437425"/>
    <lineage>
        <taxon>Bacteria</taxon>
        <taxon>Pseudomonadati</taxon>
        <taxon>Chlamydiota</taxon>
        <taxon>Chlamydiia</taxon>
        <taxon>Parachlamydiales</taxon>
        <taxon>Candidatus Criblamydiaceae</taxon>
        <taxon>Candidatus Criblamydia</taxon>
    </lineage>
</organism>
<reference evidence="10" key="1">
    <citation type="submission" date="2013-12" db="EMBL/GenBank/DDBJ databases">
        <authorList>
            <person name="Linke B."/>
        </authorList>
    </citation>
    <scope>NUCLEOTIDE SEQUENCE [LARGE SCALE GENOMIC DNA]</scope>
    <source>
        <strain evidence="10">CRIB-18</strain>
    </source>
</reference>
<proteinExistence type="inferred from homology"/>
<evidence type="ECO:0000313" key="10">
    <source>
        <dbReference type="EMBL" id="CDR35237.1"/>
    </source>
</evidence>
<evidence type="ECO:0000256" key="4">
    <source>
        <dbReference type="ARBA" id="ARBA00022692"/>
    </source>
</evidence>
<dbReference type="NCBIfam" id="NF003348">
    <property type="entry name" value="PRK04375.1-1"/>
    <property type="match status" value="1"/>
</dbReference>